<keyword evidence="3" id="KW-0055">Arginine biosynthesis</keyword>
<comment type="caution">
    <text evidence="9">The sequence shown here is derived from an EMBL/GenBank/DDBJ whole genome shotgun (WGS) entry which is preliminary data.</text>
</comment>
<keyword evidence="10" id="KW-1185">Reference proteome</keyword>
<evidence type="ECO:0000256" key="3">
    <source>
        <dbReference type="ARBA" id="ARBA00022571"/>
    </source>
</evidence>
<dbReference type="InterPro" id="IPR048268">
    <property type="entry name" value="Arginosuc_syn_C"/>
</dbReference>
<keyword evidence="6" id="KW-0547">Nucleotide-binding</keyword>
<protein>
    <recommendedName>
        <fullName evidence="2">argininosuccinate synthase</fullName>
        <ecNumber evidence="2">6.3.4.5</ecNumber>
    </recommendedName>
</protein>
<name>A0A9P8S3N9_9HYPO</name>
<evidence type="ECO:0000256" key="1">
    <source>
        <dbReference type="ARBA" id="ARBA00004967"/>
    </source>
</evidence>
<evidence type="ECO:0000313" key="10">
    <source>
        <dbReference type="Proteomes" id="UP000764110"/>
    </source>
</evidence>
<dbReference type="GO" id="GO:0000050">
    <property type="term" value="P:urea cycle"/>
    <property type="evidence" value="ECO:0007669"/>
    <property type="project" value="TreeGrafter"/>
</dbReference>
<dbReference type="EMBL" id="JACEFI010000019">
    <property type="protein sequence ID" value="KAH0593701.1"/>
    <property type="molecule type" value="Genomic_DNA"/>
</dbReference>
<dbReference type="PANTHER" id="PTHR11587">
    <property type="entry name" value="ARGININOSUCCINATE SYNTHASE"/>
    <property type="match status" value="1"/>
</dbReference>
<feature type="domain" description="Arginosuccinate synthase C-terminal" evidence="8">
    <location>
        <begin position="3"/>
        <end position="94"/>
    </location>
</feature>
<dbReference type="EC" id="6.3.4.5" evidence="2"/>
<dbReference type="AlphaFoldDB" id="A0A9P8S3N9"/>
<evidence type="ECO:0000256" key="2">
    <source>
        <dbReference type="ARBA" id="ARBA00012286"/>
    </source>
</evidence>
<evidence type="ECO:0000256" key="7">
    <source>
        <dbReference type="ARBA" id="ARBA00022840"/>
    </source>
</evidence>
<keyword evidence="5" id="KW-0028">Amino-acid biosynthesis</keyword>
<dbReference type="Proteomes" id="UP000764110">
    <property type="component" value="Unassembled WGS sequence"/>
</dbReference>
<evidence type="ECO:0000256" key="6">
    <source>
        <dbReference type="ARBA" id="ARBA00022741"/>
    </source>
</evidence>
<dbReference type="GO" id="GO:0004055">
    <property type="term" value="F:argininosuccinate synthase activity"/>
    <property type="evidence" value="ECO:0007669"/>
    <property type="project" value="UniProtKB-EC"/>
</dbReference>
<proteinExistence type="predicted"/>
<accession>A0A9P8S3N9</accession>
<dbReference type="Gene3D" id="3.90.1260.10">
    <property type="entry name" value="Argininosuccinate synthetase, chain A, domain 2"/>
    <property type="match status" value="2"/>
</dbReference>
<dbReference type="InterPro" id="IPR001518">
    <property type="entry name" value="Arginosuc_synth"/>
</dbReference>
<reference evidence="9 10" key="1">
    <citation type="submission" date="2020-07" db="EMBL/GenBank/DDBJ databases">
        <title>Metarhizium humberi genome.</title>
        <authorList>
            <person name="Lysoe E."/>
        </authorList>
    </citation>
    <scope>NUCLEOTIDE SEQUENCE [LARGE SCALE GENOMIC DNA]</scope>
    <source>
        <strain evidence="9 10">ESALQ1638</strain>
    </source>
</reference>
<organism evidence="9 10">
    <name type="scientific">Metarhizium humberi</name>
    <dbReference type="NCBI Taxonomy" id="2596975"/>
    <lineage>
        <taxon>Eukaryota</taxon>
        <taxon>Fungi</taxon>
        <taxon>Dikarya</taxon>
        <taxon>Ascomycota</taxon>
        <taxon>Pezizomycotina</taxon>
        <taxon>Sordariomycetes</taxon>
        <taxon>Hypocreomycetidae</taxon>
        <taxon>Hypocreales</taxon>
        <taxon>Clavicipitaceae</taxon>
        <taxon>Metarhizium</taxon>
    </lineage>
</organism>
<dbReference type="GO" id="GO:0005737">
    <property type="term" value="C:cytoplasm"/>
    <property type="evidence" value="ECO:0007669"/>
    <property type="project" value="TreeGrafter"/>
</dbReference>
<evidence type="ECO:0000256" key="4">
    <source>
        <dbReference type="ARBA" id="ARBA00022598"/>
    </source>
</evidence>
<evidence type="ECO:0000259" key="8">
    <source>
        <dbReference type="Pfam" id="PF20979"/>
    </source>
</evidence>
<dbReference type="GO" id="GO:0000053">
    <property type="term" value="P:argininosuccinate metabolic process"/>
    <property type="evidence" value="ECO:0007669"/>
    <property type="project" value="TreeGrafter"/>
</dbReference>
<sequence>MMTDNLAHCSYEAGILEQPEPTPPEDMWTRTVDPMKAPDEPAKFTIHFEKGIPVKVEIGDKVVTGSLEIFKALNEIGRVHGVGRIDIVELRFIVRSLRDRFVTYEWSRCLYNGMYFSPEREFLQHSLEFSQRQVDGKVHMMAFKGNAYVVKRSSETSNLYSETKSSMDTLEGSPLW</sequence>
<dbReference type="GO" id="GO:0006526">
    <property type="term" value="P:L-arginine biosynthetic process"/>
    <property type="evidence" value="ECO:0007669"/>
    <property type="project" value="UniProtKB-KW"/>
</dbReference>
<feature type="domain" description="Arginosuccinate synthase C-terminal" evidence="8">
    <location>
        <begin position="100"/>
        <end position="170"/>
    </location>
</feature>
<evidence type="ECO:0000313" key="9">
    <source>
        <dbReference type="EMBL" id="KAH0593701.1"/>
    </source>
</evidence>
<keyword evidence="7" id="KW-0067">ATP-binding</keyword>
<dbReference type="PANTHER" id="PTHR11587:SF2">
    <property type="entry name" value="ARGININOSUCCINATE SYNTHASE"/>
    <property type="match status" value="1"/>
</dbReference>
<gene>
    <name evidence="9" type="ORF">MHUMG1_08451</name>
</gene>
<comment type="pathway">
    <text evidence="1">Amino-acid biosynthesis; L-arginine biosynthesis; L-arginine from L-ornithine and carbamoyl phosphate: step 2/3.</text>
</comment>
<dbReference type="GO" id="GO:0005524">
    <property type="term" value="F:ATP binding"/>
    <property type="evidence" value="ECO:0007669"/>
    <property type="project" value="UniProtKB-KW"/>
</dbReference>
<dbReference type="SUPFAM" id="SSF69864">
    <property type="entry name" value="Argininosuccinate synthetase, C-terminal domain"/>
    <property type="match status" value="1"/>
</dbReference>
<keyword evidence="4" id="KW-0436">Ligase</keyword>
<dbReference type="InterPro" id="IPR024074">
    <property type="entry name" value="AS_cat/multimer_dom_body"/>
</dbReference>
<evidence type="ECO:0000256" key="5">
    <source>
        <dbReference type="ARBA" id="ARBA00022605"/>
    </source>
</evidence>
<dbReference type="Pfam" id="PF20979">
    <property type="entry name" value="Arginosuc_syn_C"/>
    <property type="match status" value="2"/>
</dbReference>